<feature type="compositionally biased region" description="Acidic residues" evidence="17">
    <location>
        <begin position="332"/>
        <end position="347"/>
    </location>
</feature>
<evidence type="ECO:0000256" key="3">
    <source>
        <dbReference type="ARBA" id="ARBA00022679"/>
    </source>
</evidence>
<feature type="region of interest" description="Disordered" evidence="17">
    <location>
        <begin position="856"/>
        <end position="878"/>
    </location>
</feature>
<feature type="compositionally biased region" description="Basic residues" evidence="17">
    <location>
        <begin position="804"/>
        <end position="818"/>
    </location>
</feature>
<dbReference type="InterPro" id="IPR013083">
    <property type="entry name" value="Znf_RING/FYVE/PHD"/>
</dbReference>
<feature type="compositionally biased region" description="Polar residues" evidence="17">
    <location>
        <begin position="858"/>
        <end position="878"/>
    </location>
</feature>
<dbReference type="Pfam" id="PF13923">
    <property type="entry name" value="zf-C3HC4_2"/>
    <property type="match status" value="1"/>
</dbReference>
<feature type="compositionally biased region" description="Low complexity" evidence="17">
    <location>
        <begin position="704"/>
        <end position="721"/>
    </location>
</feature>
<reference evidence="19 22" key="1">
    <citation type="submission" date="2021-07" db="EMBL/GenBank/DDBJ databases">
        <authorList>
            <person name="Imarazene B."/>
            <person name="Zahm M."/>
            <person name="Klopp C."/>
            <person name="Cabau C."/>
            <person name="Beille S."/>
            <person name="Jouanno E."/>
            <person name="Castinel A."/>
            <person name="Lluch J."/>
            <person name="Gil L."/>
            <person name="Kuchtly C."/>
            <person name="Lopez Roques C."/>
            <person name="Donnadieu C."/>
            <person name="Parrinello H."/>
            <person name="Journot L."/>
            <person name="Du K."/>
            <person name="Schartl M."/>
            <person name="Retaux S."/>
            <person name="Guiguen Y."/>
        </authorList>
    </citation>
    <scope>NUCLEOTIDE SEQUENCE [LARGE SCALE GENOMIC DNA]</scope>
    <source>
        <strain evidence="19">Pach_M1</strain>
        <tissue evidence="19">Testis</tissue>
    </source>
</reference>
<evidence type="ECO:0000256" key="14">
    <source>
        <dbReference type="ARBA" id="ARBA00079184"/>
    </source>
</evidence>
<organism evidence="20 21">
    <name type="scientific">Astyanax mexicanus</name>
    <name type="common">Blind cave fish</name>
    <name type="synonym">Astyanax fasciatus mexicanus</name>
    <dbReference type="NCBI Taxonomy" id="7994"/>
    <lineage>
        <taxon>Eukaryota</taxon>
        <taxon>Metazoa</taxon>
        <taxon>Chordata</taxon>
        <taxon>Craniata</taxon>
        <taxon>Vertebrata</taxon>
        <taxon>Euteleostomi</taxon>
        <taxon>Actinopterygii</taxon>
        <taxon>Neopterygii</taxon>
        <taxon>Teleostei</taxon>
        <taxon>Ostariophysi</taxon>
        <taxon>Characiformes</taxon>
        <taxon>Characoidei</taxon>
        <taxon>Acestrorhamphidae</taxon>
        <taxon>Acestrorhamphinae</taxon>
        <taxon>Astyanax</taxon>
    </lineage>
</organism>
<evidence type="ECO:0000256" key="4">
    <source>
        <dbReference type="ARBA" id="ARBA00022723"/>
    </source>
</evidence>
<evidence type="ECO:0000256" key="17">
    <source>
        <dbReference type="SAM" id="MobiDB-lite"/>
    </source>
</evidence>
<feature type="region of interest" description="Disordered" evidence="17">
    <location>
        <begin position="890"/>
        <end position="925"/>
    </location>
</feature>
<keyword evidence="6" id="KW-0833">Ubl conjugation pathway</keyword>
<evidence type="ECO:0000256" key="16">
    <source>
        <dbReference type="PROSITE-ProRule" id="PRU00175"/>
    </source>
</evidence>
<feature type="compositionally biased region" description="Polar residues" evidence="17">
    <location>
        <begin position="377"/>
        <end position="403"/>
    </location>
</feature>
<feature type="compositionally biased region" description="Basic and acidic residues" evidence="17">
    <location>
        <begin position="909"/>
        <end position="922"/>
    </location>
</feature>
<evidence type="ECO:0000313" key="21">
    <source>
        <dbReference type="Proteomes" id="UP000694621"/>
    </source>
</evidence>
<dbReference type="InterPro" id="IPR017907">
    <property type="entry name" value="Znf_RING_CS"/>
</dbReference>
<evidence type="ECO:0000256" key="1">
    <source>
        <dbReference type="ARBA" id="ARBA00000900"/>
    </source>
</evidence>
<name>A0A8B9HIK2_ASTMX</name>
<evidence type="ECO:0000256" key="8">
    <source>
        <dbReference type="ARBA" id="ARBA00023015"/>
    </source>
</evidence>
<reference evidence="20" key="2">
    <citation type="submission" date="2025-05" db="UniProtKB">
        <authorList>
            <consortium name="Ensembl"/>
        </authorList>
    </citation>
    <scope>IDENTIFICATION</scope>
</reference>
<dbReference type="SMART" id="SM00184">
    <property type="entry name" value="RING"/>
    <property type="match status" value="1"/>
</dbReference>
<accession>A0A8B9HIK2</accession>
<feature type="region of interest" description="Disordered" evidence="17">
    <location>
        <begin position="99"/>
        <end position="142"/>
    </location>
</feature>
<dbReference type="Proteomes" id="UP000694621">
    <property type="component" value="Unplaced"/>
</dbReference>
<evidence type="ECO:0000313" key="22">
    <source>
        <dbReference type="Proteomes" id="UP000752171"/>
    </source>
</evidence>
<dbReference type="InterPro" id="IPR058745">
    <property type="entry name" value="PWI_Topors"/>
</dbReference>
<feature type="region of interest" description="Disordered" evidence="17">
    <location>
        <begin position="967"/>
        <end position="1004"/>
    </location>
</feature>
<dbReference type="GO" id="GO:0008270">
    <property type="term" value="F:zinc ion binding"/>
    <property type="evidence" value="ECO:0007669"/>
    <property type="project" value="UniProtKB-KW"/>
</dbReference>
<feature type="compositionally biased region" description="Polar residues" evidence="17">
    <location>
        <begin position="485"/>
        <end position="512"/>
    </location>
</feature>
<proteinExistence type="predicted"/>
<feature type="region of interest" description="Disordered" evidence="17">
    <location>
        <begin position="315"/>
        <end position="419"/>
    </location>
</feature>
<keyword evidence="4" id="KW-0479">Metal-binding</keyword>
<evidence type="ECO:0000313" key="19">
    <source>
        <dbReference type="EMBL" id="KAG9269375.1"/>
    </source>
</evidence>
<feature type="compositionally biased region" description="Basic and acidic residues" evidence="17">
    <location>
        <begin position="615"/>
        <end position="641"/>
    </location>
</feature>
<feature type="compositionally biased region" description="Basic residues" evidence="17">
    <location>
        <begin position="765"/>
        <end position="776"/>
    </location>
</feature>
<dbReference type="AlphaFoldDB" id="A0A8B9HIK2"/>
<dbReference type="InterPro" id="IPR058746">
    <property type="entry name" value="Znf_RING-type_Topors"/>
</dbReference>
<dbReference type="EMBL" id="JAICCE010000013">
    <property type="protein sequence ID" value="KAG9269375.1"/>
    <property type="molecule type" value="Genomic_DNA"/>
</dbReference>
<dbReference type="FunFam" id="3.30.40.10:FF:000136">
    <property type="entry name" value="E3 ubiquitin-protein ligase Topors"/>
    <property type="match status" value="1"/>
</dbReference>
<keyword evidence="8" id="KW-0805">Transcription regulation</keyword>
<dbReference type="KEGG" id="amex:103043679"/>
<gene>
    <name evidence="19" type="primary">TOPORS</name>
    <name evidence="19" type="ORF">AMEX_G16408</name>
</gene>
<protein>
    <recommendedName>
        <fullName evidence="10">E3 ubiquitin-protein ligase Topors</fullName>
        <ecNumber evidence="2">2.3.2.27</ecNumber>
    </recommendedName>
    <alternativeName>
        <fullName evidence="11">RING-type E3 ubiquitin transferase Topors</fullName>
    </alternativeName>
    <alternativeName>
        <fullName evidence="13">SUMO1-protein E3 ligase Topors</fullName>
    </alternativeName>
    <alternativeName>
        <fullName evidence="12">Topoisomerase I-binding RING finger protein</fullName>
    </alternativeName>
    <alternativeName>
        <fullName evidence="14">Topoisomerase I-binding arginine/serine-rich protein</fullName>
    </alternativeName>
    <alternativeName>
        <fullName evidence="15">Tumor suppressor p53-binding protein 3</fullName>
    </alternativeName>
</protein>
<dbReference type="Ensembl" id="ENSAMXT00005013614.1">
    <property type="protein sequence ID" value="ENSAMXP00005012275.1"/>
    <property type="gene ID" value="ENSAMXG00005006650.1"/>
</dbReference>
<evidence type="ECO:0000256" key="7">
    <source>
        <dbReference type="ARBA" id="ARBA00022833"/>
    </source>
</evidence>
<feature type="compositionally biased region" description="Basic residues" evidence="17">
    <location>
        <begin position="1"/>
        <end position="12"/>
    </location>
</feature>
<keyword evidence="7" id="KW-0862">Zinc</keyword>
<evidence type="ECO:0000256" key="11">
    <source>
        <dbReference type="ARBA" id="ARBA00076856"/>
    </source>
</evidence>
<dbReference type="GO" id="GO:0008630">
    <property type="term" value="P:intrinsic apoptotic signaling pathway in response to DNA damage"/>
    <property type="evidence" value="ECO:0007669"/>
    <property type="project" value="UniProtKB-ARBA"/>
</dbReference>
<feature type="compositionally biased region" description="Basic and acidic residues" evidence="17">
    <location>
        <begin position="1054"/>
        <end position="1072"/>
    </location>
</feature>
<dbReference type="GO" id="GO:0032391">
    <property type="term" value="C:photoreceptor connecting cilium"/>
    <property type="evidence" value="ECO:0007669"/>
    <property type="project" value="UniProtKB-ARBA"/>
</dbReference>
<feature type="region of interest" description="Disordered" evidence="17">
    <location>
        <begin position="1"/>
        <end position="27"/>
    </location>
</feature>
<dbReference type="Gene3D" id="3.30.40.10">
    <property type="entry name" value="Zinc/RING finger domain, C3HC4 (zinc finger)"/>
    <property type="match status" value="1"/>
</dbReference>
<dbReference type="CDD" id="cd16574">
    <property type="entry name" value="RING-HC_Topors"/>
    <property type="match status" value="1"/>
</dbReference>
<dbReference type="InterPro" id="IPR001841">
    <property type="entry name" value="Znf_RING"/>
</dbReference>
<evidence type="ECO:0000256" key="15">
    <source>
        <dbReference type="ARBA" id="ARBA00082108"/>
    </source>
</evidence>
<feature type="domain" description="RING-type" evidence="18">
    <location>
        <begin position="33"/>
        <end position="72"/>
    </location>
</feature>
<feature type="compositionally biased region" description="Basic and acidic residues" evidence="17">
    <location>
        <begin position="1101"/>
        <end position="1115"/>
    </location>
</feature>
<feature type="compositionally biased region" description="Basic and acidic residues" evidence="17">
    <location>
        <begin position="519"/>
        <end position="537"/>
    </location>
</feature>
<dbReference type="OrthoDB" id="365379at2759"/>
<dbReference type="GO" id="GO:0000209">
    <property type="term" value="P:protein polyubiquitination"/>
    <property type="evidence" value="ECO:0007669"/>
    <property type="project" value="TreeGrafter"/>
</dbReference>
<evidence type="ECO:0000256" key="6">
    <source>
        <dbReference type="ARBA" id="ARBA00022786"/>
    </source>
</evidence>
<dbReference type="PANTHER" id="PTHR46077">
    <property type="entry name" value="E3 UBIQUITIN-PROTEIN LIGASE TOPORS"/>
    <property type="match status" value="1"/>
</dbReference>
<dbReference type="EC" id="2.3.2.27" evidence="2"/>
<feature type="region of interest" description="Disordered" evidence="17">
    <location>
        <begin position="1092"/>
        <end position="1160"/>
    </location>
</feature>
<evidence type="ECO:0000256" key="5">
    <source>
        <dbReference type="ARBA" id="ARBA00022771"/>
    </source>
</evidence>
<keyword evidence="3" id="KW-0808">Transferase</keyword>
<feature type="compositionally biased region" description="Polar residues" evidence="17">
    <location>
        <begin position="970"/>
        <end position="1004"/>
    </location>
</feature>
<dbReference type="GO" id="GO:0006513">
    <property type="term" value="P:protein monoubiquitination"/>
    <property type="evidence" value="ECO:0007669"/>
    <property type="project" value="TreeGrafter"/>
</dbReference>
<feature type="region of interest" description="Disordered" evidence="17">
    <location>
        <begin position="432"/>
        <end position="820"/>
    </location>
</feature>
<sequence>MTPTKMKLRMRKKEAGAKSSRRLLTETSPDSKCPICLDRFNNAASLDRCLHRFCFRCIHEWSKNKAECPLCKQPFRSIFHSVKAENDFKEFVLAPVVNAPPTAVPPPADQTEGSVPSGRVRRPRAQRGGERRSRRNQNAAPAVTSLNVRLEGLVGEVDQESGVHHMMLRLTERRRSRVEEHSLRRLRDQDVVAFRRALYRTGVRVRSGGWDSSRQRDISATHLRRNPACLRRLLPWLQRELTVLYGSHGSLVSIVQHIIMSRITHYDMDDAAIRDELRPFLLARTDHFLHELVSFARSTLSIEAYDQQAVYECPAPSYEEDSSPSSSIIAISEDDDDSEEADITEDTAQERVPPVPMATGGESSLSQSAWDDETPGPSYSTLFPSPSQSQTEGAEHNSASTQADEIGGTSGAAGLLEDEEEECMIVGYVKPMAERTPELVQLSSDSSEEEEQKAAATETAEATVPKAEASSSQVQAPPSPESYLTPVSPSSFPCPSASHSPLLNVDSVSPQHATLLKDSPVKEGERQSRPGRKDHAPQHAFRSSSRSSSESSVLSRHSGRSKSRRSSFSASRHQEQPKHQESRRWSHQSAGQSPTVSVASDSSDSLMTPSWEQPQSRERFRTQRNDEGHDWIHSVSAKEKSSQSSAYWDLSVHSTEQRKARKRRRKEKEKERSRSPLRVHSASHGRSRDGRHRHRRHKQHLRTGSRSSSSGRRSSSSSSSSADSRPDQPCPEKPSGKRKYKTRHLERAAQRQKSNKNRDKDCRVAHRSSPAKKHRGRTPERSRSPSVEIIFERRAPDAPSQTHWWRRKRHKKRNRRARERNSPTIITIDSDSDRTNDYQDCVTEVTNDTVDYQERVSKVSSSAADDQNNDANVTSSNADSEVCVSKASCSTNDNQHSATKVTSSSTTTIDEHHLDQQQHDTRVGNSNADVDDVFHDVGKVTQSMTGSKPTTEASNCATEQHQRVAEGAKSTASAQRCVTNDGHSSARNVTDSALSSQDGVTDSLNQPVKRTGVLLGEENRSPVTTTKCTSDSLDCALNLEHCVVDIVDRESFDRLQHNTDPDQPGRADDFSRDISMPSDTRLLESILQELEDILPEEEEEAQRTESRLEETRTDNRVGQLDGAVMPPMVQSVSGREPCGTGNTGSENDSQSEEAKPDMYN</sequence>
<dbReference type="PANTHER" id="PTHR46077:SF1">
    <property type="entry name" value="TOP1 BINDING ARGININE_SERINE RICH PROTEIN, E3 UBIQUITIN LIGASE"/>
    <property type="match status" value="1"/>
</dbReference>
<dbReference type="GO" id="GO:0061630">
    <property type="term" value="F:ubiquitin protein ligase activity"/>
    <property type="evidence" value="ECO:0007669"/>
    <property type="project" value="UniProtKB-EC"/>
</dbReference>
<evidence type="ECO:0000256" key="2">
    <source>
        <dbReference type="ARBA" id="ARBA00012483"/>
    </source>
</evidence>
<evidence type="ECO:0000256" key="13">
    <source>
        <dbReference type="ARBA" id="ARBA00079040"/>
    </source>
</evidence>
<dbReference type="Proteomes" id="UP000752171">
    <property type="component" value="Unassembled WGS sequence"/>
</dbReference>
<feature type="compositionally biased region" description="Low complexity" evidence="17">
    <location>
        <begin position="542"/>
        <end position="556"/>
    </location>
</feature>
<evidence type="ECO:0000313" key="20">
    <source>
        <dbReference type="Ensembl" id="ENSAMXP00005012275.1"/>
    </source>
</evidence>
<dbReference type="Pfam" id="PF26084">
    <property type="entry name" value="PWI_Topors"/>
    <property type="match status" value="1"/>
</dbReference>
<feature type="compositionally biased region" description="Polar residues" evidence="17">
    <location>
        <begin position="890"/>
        <end position="901"/>
    </location>
</feature>
<evidence type="ECO:0000256" key="9">
    <source>
        <dbReference type="ARBA" id="ARBA00023163"/>
    </source>
</evidence>
<dbReference type="PROSITE" id="PS00518">
    <property type="entry name" value="ZF_RING_1"/>
    <property type="match status" value="1"/>
</dbReference>
<dbReference type="SUPFAM" id="SSF57850">
    <property type="entry name" value="RING/U-box"/>
    <property type="match status" value="1"/>
</dbReference>
<feature type="compositionally biased region" description="Basic residues" evidence="17">
    <location>
        <begin position="675"/>
        <end position="703"/>
    </location>
</feature>
<evidence type="ECO:0000256" key="12">
    <source>
        <dbReference type="ARBA" id="ARBA00076940"/>
    </source>
</evidence>
<keyword evidence="5 16" id="KW-0863">Zinc-finger</keyword>
<feature type="compositionally biased region" description="Low complexity" evidence="17">
    <location>
        <begin position="454"/>
        <end position="476"/>
    </location>
</feature>
<comment type="catalytic activity">
    <reaction evidence="1">
        <text>S-ubiquitinyl-[E2 ubiquitin-conjugating enzyme]-L-cysteine + [acceptor protein]-L-lysine = [E2 ubiquitin-conjugating enzyme]-L-cysteine + N(6)-ubiquitinyl-[acceptor protein]-L-lysine.</text>
        <dbReference type="EC" id="2.3.2.27"/>
    </reaction>
</comment>
<evidence type="ECO:0000259" key="18">
    <source>
        <dbReference type="PROSITE" id="PS50089"/>
    </source>
</evidence>
<dbReference type="PROSITE" id="PS50089">
    <property type="entry name" value="ZF_RING_2"/>
    <property type="match status" value="1"/>
</dbReference>
<feature type="compositionally biased region" description="Basic and acidic residues" evidence="17">
    <location>
        <begin position="572"/>
        <end position="584"/>
    </location>
</feature>
<feature type="region of interest" description="Disordered" evidence="17">
    <location>
        <begin position="1054"/>
        <end position="1074"/>
    </location>
</feature>
<keyword evidence="9" id="KW-0804">Transcription</keyword>
<feature type="compositionally biased region" description="Polar residues" evidence="17">
    <location>
        <begin position="587"/>
        <end position="614"/>
    </location>
</feature>
<evidence type="ECO:0000256" key="10">
    <source>
        <dbReference type="ARBA" id="ARBA00071236"/>
    </source>
</evidence>